<dbReference type="eggNOG" id="ENOG502RYBU">
    <property type="taxonomic scope" value="Eukaryota"/>
</dbReference>
<evidence type="ECO:0000313" key="2">
    <source>
        <dbReference type="Proteomes" id="UP000002866"/>
    </source>
</evidence>
<name>I2GWW3_HENB6</name>
<sequence length="220" mass="25329">MVNVYNFILDASAFEKGLGNIKRWCAHTDNKVKLNLYIPTYTLKELEFLKFKKKSFMAREALKFIDSLTSKHGKDVELIIELSDILDIITWQDVIESANGVPKDIDTLMKIPRRLKNLLKSCVYKSHMEEGNAHWILLTENQQIRDLAFICNINWCSVVMADTIISKELDAKIFKESEKFNEEMLKNGEKQSSTDGKEVIRTEFDKTVYASRGSGVLWAP</sequence>
<dbReference type="InParanoid" id="I2GWW3"/>
<dbReference type="RefSeq" id="XP_004178134.1">
    <property type="nucleotide sequence ID" value="XM_004178086.1"/>
</dbReference>
<dbReference type="Gene3D" id="3.40.50.1010">
    <property type="entry name" value="5'-nuclease"/>
    <property type="match status" value="1"/>
</dbReference>
<dbReference type="KEGG" id="tbl:TBLA_0A08260"/>
<dbReference type="OrthoDB" id="5361617at2759"/>
<gene>
    <name evidence="1" type="primary">TBLA0A08260</name>
    <name evidence="1" type="ORF">TBLA_0A08260</name>
</gene>
<dbReference type="EMBL" id="HE806316">
    <property type="protein sequence ID" value="CCH58615.1"/>
    <property type="molecule type" value="Genomic_DNA"/>
</dbReference>
<dbReference type="HOGENOM" id="CLU_1273151_0_0_1"/>
<organism evidence="1 2">
    <name type="scientific">Henningerozyma blattae (strain ATCC 34711 / CBS 6284 / DSM 70876 / NBRC 10599 / NRRL Y-10934 / UCD 77-7)</name>
    <name type="common">Yeast</name>
    <name type="synonym">Tetrapisispora blattae</name>
    <dbReference type="NCBI Taxonomy" id="1071380"/>
    <lineage>
        <taxon>Eukaryota</taxon>
        <taxon>Fungi</taxon>
        <taxon>Dikarya</taxon>
        <taxon>Ascomycota</taxon>
        <taxon>Saccharomycotina</taxon>
        <taxon>Saccharomycetes</taxon>
        <taxon>Saccharomycetales</taxon>
        <taxon>Saccharomycetaceae</taxon>
        <taxon>Henningerozyma</taxon>
    </lineage>
</organism>
<dbReference type="GO" id="GO:0000184">
    <property type="term" value="P:nuclear-transcribed mRNA catabolic process, nonsense-mediated decay"/>
    <property type="evidence" value="ECO:0007669"/>
    <property type="project" value="EnsemblFungi"/>
</dbReference>
<dbReference type="AlphaFoldDB" id="I2GWW3"/>
<dbReference type="Proteomes" id="UP000002866">
    <property type="component" value="Chromosome 1"/>
</dbReference>
<proteinExistence type="predicted"/>
<evidence type="ECO:0008006" key="3">
    <source>
        <dbReference type="Google" id="ProtNLM"/>
    </source>
</evidence>
<evidence type="ECO:0000313" key="1">
    <source>
        <dbReference type="EMBL" id="CCH58615.1"/>
    </source>
</evidence>
<protein>
    <recommendedName>
        <fullName evidence="3">PIN domain-containing protein</fullName>
    </recommendedName>
</protein>
<dbReference type="OMA" id="PTYTLKE"/>
<accession>I2GWW3</accession>
<keyword evidence="2" id="KW-1185">Reference proteome</keyword>
<dbReference type="FunCoup" id="I2GWW3">
    <property type="interactions" value="47"/>
</dbReference>
<dbReference type="GeneID" id="14492735"/>
<reference evidence="1 2" key="1">
    <citation type="journal article" date="2011" name="Proc. Natl. Acad. Sci. U.S.A.">
        <title>Evolutionary erosion of yeast sex chromosomes by mating-type switching accidents.</title>
        <authorList>
            <person name="Gordon J.L."/>
            <person name="Armisen D."/>
            <person name="Proux-Wera E."/>
            <person name="Oheigeartaigh S.S."/>
            <person name="Byrne K.P."/>
            <person name="Wolfe K.H."/>
        </authorList>
    </citation>
    <scope>NUCLEOTIDE SEQUENCE [LARGE SCALE GENOMIC DNA]</scope>
    <source>
        <strain evidence="2">ATCC 34711 / CBS 6284 / DSM 70876 / NBRC 10599 / NRRL Y-10934 / UCD 77-7</strain>
    </source>
</reference>